<dbReference type="PANTHER" id="PTHR43401">
    <property type="entry name" value="L-THREONINE 3-DEHYDROGENASE"/>
    <property type="match status" value="1"/>
</dbReference>
<evidence type="ECO:0000313" key="4">
    <source>
        <dbReference type="EMBL" id="HIT46359.1"/>
    </source>
</evidence>
<dbReference type="Gene3D" id="3.40.50.720">
    <property type="entry name" value="NAD(P)-binding Rossmann-like Domain"/>
    <property type="match status" value="1"/>
</dbReference>
<dbReference type="Pfam" id="PF08240">
    <property type="entry name" value="ADH_N"/>
    <property type="match status" value="1"/>
</dbReference>
<dbReference type="Pfam" id="PF00107">
    <property type="entry name" value="ADH_zinc_N"/>
    <property type="match status" value="1"/>
</dbReference>
<organism evidence="4 5">
    <name type="scientific">Candidatus Cryptobacteroides merdipullorum</name>
    <dbReference type="NCBI Taxonomy" id="2840771"/>
    <lineage>
        <taxon>Bacteria</taxon>
        <taxon>Pseudomonadati</taxon>
        <taxon>Bacteroidota</taxon>
        <taxon>Bacteroidia</taxon>
        <taxon>Bacteroidales</taxon>
        <taxon>Candidatus Cryptobacteroides</taxon>
    </lineage>
</organism>
<dbReference type="Proteomes" id="UP000886881">
    <property type="component" value="Unassembled WGS sequence"/>
</dbReference>
<dbReference type="Gene3D" id="3.90.180.10">
    <property type="entry name" value="Medium-chain alcohol dehydrogenases, catalytic domain"/>
    <property type="match status" value="1"/>
</dbReference>
<dbReference type="InterPro" id="IPR013149">
    <property type="entry name" value="ADH-like_C"/>
</dbReference>
<feature type="domain" description="Alcohol dehydrogenase-like N-terminal" evidence="3">
    <location>
        <begin position="26"/>
        <end position="131"/>
    </location>
</feature>
<dbReference type="InterPro" id="IPR013154">
    <property type="entry name" value="ADH-like_N"/>
</dbReference>
<evidence type="ECO:0000259" key="2">
    <source>
        <dbReference type="Pfam" id="PF00107"/>
    </source>
</evidence>
<comment type="caution">
    <text evidence="4">The sequence shown here is derived from an EMBL/GenBank/DDBJ whole genome shotgun (WGS) entry which is preliminary data.</text>
</comment>
<dbReference type="InterPro" id="IPR036291">
    <property type="entry name" value="NAD(P)-bd_dom_sf"/>
</dbReference>
<dbReference type="SUPFAM" id="SSF50129">
    <property type="entry name" value="GroES-like"/>
    <property type="match status" value="1"/>
</dbReference>
<evidence type="ECO:0000313" key="5">
    <source>
        <dbReference type="Proteomes" id="UP000886881"/>
    </source>
</evidence>
<dbReference type="SUPFAM" id="SSF51735">
    <property type="entry name" value="NAD(P)-binding Rossmann-fold domains"/>
    <property type="match status" value="1"/>
</dbReference>
<dbReference type="GO" id="GO:0016491">
    <property type="term" value="F:oxidoreductase activity"/>
    <property type="evidence" value="ECO:0007669"/>
    <property type="project" value="UniProtKB-KW"/>
</dbReference>
<proteinExistence type="predicted"/>
<evidence type="ECO:0000259" key="3">
    <source>
        <dbReference type="Pfam" id="PF08240"/>
    </source>
</evidence>
<dbReference type="PANTHER" id="PTHR43401:SF2">
    <property type="entry name" value="L-THREONINE 3-DEHYDROGENASE"/>
    <property type="match status" value="1"/>
</dbReference>
<reference evidence="4" key="2">
    <citation type="journal article" date="2021" name="PeerJ">
        <title>Extensive microbial diversity within the chicken gut microbiome revealed by metagenomics and culture.</title>
        <authorList>
            <person name="Gilroy R."/>
            <person name="Ravi A."/>
            <person name="Getino M."/>
            <person name="Pursley I."/>
            <person name="Horton D.L."/>
            <person name="Alikhan N.F."/>
            <person name="Baker D."/>
            <person name="Gharbi K."/>
            <person name="Hall N."/>
            <person name="Watson M."/>
            <person name="Adriaenssens E.M."/>
            <person name="Foster-Nyarko E."/>
            <person name="Jarju S."/>
            <person name="Secka A."/>
            <person name="Antonio M."/>
            <person name="Oren A."/>
            <person name="Chaudhuri R.R."/>
            <person name="La Ragione R."/>
            <person name="Hildebrand F."/>
            <person name="Pallen M.J."/>
        </authorList>
    </citation>
    <scope>NUCLEOTIDE SEQUENCE</scope>
    <source>
        <strain evidence="4">ChiHecec2B26-709</strain>
    </source>
</reference>
<dbReference type="CDD" id="cd08238">
    <property type="entry name" value="sorbose_phosphate_red"/>
    <property type="match status" value="1"/>
</dbReference>
<gene>
    <name evidence="4" type="ORF">IAC35_00710</name>
</gene>
<accession>A0A9D1KHL8</accession>
<dbReference type="EMBL" id="DVLC01000012">
    <property type="protein sequence ID" value="HIT46359.1"/>
    <property type="molecule type" value="Genomic_DNA"/>
</dbReference>
<dbReference type="InterPro" id="IPR011032">
    <property type="entry name" value="GroES-like_sf"/>
</dbReference>
<dbReference type="InterPro" id="IPR050129">
    <property type="entry name" value="Zn_alcohol_dh"/>
</dbReference>
<reference evidence="4" key="1">
    <citation type="submission" date="2020-10" db="EMBL/GenBank/DDBJ databases">
        <authorList>
            <person name="Gilroy R."/>
        </authorList>
    </citation>
    <scope>NUCLEOTIDE SEQUENCE</scope>
    <source>
        <strain evidence="4">ChiHecec2B26-709</strain>
    </source>
</reference>
<dbReference type="AlphaFoldDB" id="A0A9D1KHL8"/>
<feature type="domain" description="Alcohol dehydrogenase-like C-terminal" evidence="2">
    <location>
        <begin position="212"/>
        <end position="335"/>
    </location>
</feature>
<name>A0A9D1KHL8_9BACT</name>
<evidence type="ECO:0000256" key="1">
    <source>
        <dbReference type="ARBA" id="ARBA00023002"/>
    </source>
</evidence>
<protein>
    <submittedName>
        <fullName evidence="4">Zinc-binding dehydrogenase</fullName>
    </submittedName>
</protein>
<keyword evidence="1" id="KW-0560">Oxidoreductase</keyword>
<sequence>MKTKAVRLYGKDDLRLEEFELPQIKDDEILAKVVSDSICMSSYKAAHQGPEHKRVPDDVAENPVIIGHEFAGAIVEVGSKWQSEFKPGDKFSIQPALTYEGGPVGVLSAPGYSYKYIGGDATYVVIPAEVMAQGCLLPYKGEGFYPASLSEPLSCVIGAMHACYHTTPGSYVHSMEIKENGKMALLAGVGPMGLACINYVLHREDRHPALFVVTDIDQARLDRAAKLYTKEFAASRGIDLRYINTGAVENPVETLRELTGGTGYDEVVVMAPVPAVVEQADDILGFDGCLNFFSGPGRQDFKAPFNFYNVHYASTHVVGTSGGNTDDMKEALHLMGKGMDPAGLVTHIGGLNAVIDTTLNLPSIPGGKKLIYTHIEMPLTAITEFGEKGKTNPVYAELDRICKEHNGLWSVEAENYLLSHAENL</sequence>